<evidence type="ECO:0000313" key="3">
    <source>
        <dbReference type="EMBL" id="SEC76376.1"/>
    </source>
</evidence>
<protein>
    <recommendedName>
        <fullName evidence="2">Dermonecrotic toxin N-terminal domain-containing protein</fullName>
    </recommendedName>
</protein>
<gene>
    <name evidence="3" type="ORF">SAMN05216205_3200</name>
</gene>
<proteinExistence type="predicted"/>
<evidence type="ECO:0000259" key="2">
    <source>
        <dbReference type="Pfam" id="PF20178"/>
    </source>
</evidence>
<dbReference type="EMBL" id="FNRV01000001">
    <property type="protein sequence ID" value="SEC76376.1"/>
    <property type="molecule type" value="Genomic_DNA"/>
</dbReference>
<dbReference type="RefSeq" id="WP_090466323.1">
    <property type="nucleotide sequence ID" value="NZ_FNRV01000001.1"/>
</dbReference>
<comment type="caution">
    <text evidence="3">The sequence shown here is derived from an EMBL/GenBank/DDBJ whole genome shotgun (WGS) entry which is preliminary data.</text>
</comment>
<organism evidence="3 4">
    <name type="scientific">Pseudomonas mohnii</name>
    <dbReference type="NCBI Taxonomy" id="395600"/>
    <lineage>
        <taxon>Bacteria</taxon>
        <taxon>Pseudomonadati</taxon>
        <taxon>Pseudomonadota</taxon>
        <taxon>Gammaproteobacteria</taxon>
        <taxon>Pseudomonadales</taxon>
        <taxon>Pseudomonadaceae</taxon>
        <taxon>Pseudomonas</taxon>
    </lineage>
</organism>
<feature type="compositionally biased region" description="Polar residues" evidence="1">
    <location>
        <begin position="320"/>
        <end position="336"/>
    </location>
</feature>
<dbReference type="Pfam" id="PF20178">
    <property type="entry name" value="ToxA_N"/>
    <property type="match status" value="1"/>
</dbReference>
<feature type="region of interest" description="Disordered" evidence="1">
    <location>
        <begin position="309"/>
        <end position="336"/>
    </location>
</feature>
<keyword evidence="4" id="KW-1185">Reference proteome</keyword>
<evidence type="ECO:0000313" key="4">
    <source>
        <dbReference type="Proteomes" id="UP000199665"/>
    </source>
</evidence>
<evidence type="ECO:0000256" key="1">
    <source>
        <dbReference type="SAM" id="MobiDB-lite"/>
    </source>
</evidence>
<reference evidence="3 4" key="1">
    <citation type="submission" date="2016-10" db="EMBL/GenBank/DDBJ databases">
        <authorList>
            <person name="Varghese N."/>
            <person name="Submissions S."/>
        </authorList>
    </citation>
    <scope>NUCLEOTIDE SEQUENCE [LARGE SCALE GENOMIC DNA]</scope>
    <source>
        <strain evidence="3 4">DSM 18327</strain>
    </source>
</reference>
<dbReference type="InterPro" id="IPR046673">
    <property type="entry name" value="ToxA_N"/>
</dbReference>
<accession>A0ABY0Y1K1</accession>
<dbReference type="Proteomes" id="UP000199665">
    <property type="component" value="Unassembled WGS sequence"/>
</dbReference>
<name>A0ABY0Y1K1_9PSED</name>
<sequence length="1537" mass="170932">MTDATRPPVLPGLSSDQNALLTQLVTGPSIREVATHALQPALKALYPNLHIDPRLAMVVMPTWAYHNGRVEPGPRHFKSLTDTLVHHGVAGTPVIYLDGEHYLTLQPQEQTPVQLPVSIEAIGRLLNELAPLLFVAFQEQQVDYWNQYTRASTPRWQELSKSLRDLWNIEANPDWDSDQHAMAGKLFAYPEKSTRRSHDPYQSRACLIDLDAMSGAASTHVNILDMAVLIGTLGTRTLVITHTIPRGFQTFDSLEELGASLVADVDGQTPGNVLHWRLIEPQGNYFDRLACNLIALQADAIGALANEPAASNPDLAPHVSRTTSELDPTDKQSSSRFNQVEQSLPDWMADASPTDLTAYSRHLMDLVTVRNQNAGKSFQDGLKPIREFALDQLREAMLNDHADAAGLNLADIEIVVDSVVVWGSFVPMVEPERTTLSLVDLALQNLIALPQGNKSVRSTSATAVPQWMTPSYLEALITRVDIGQKYPALIKSELLADPVESLRRQNLFTSHLRVELPLQALQLKIRNQNGIDETGYRYVAAVVQVLDANRWVDGQEIVIRPLAFTPGWRVGGATDEVTNMFVIGPRQMDKGPCLLYRPMLEQPLSQYPTPANLIYAIKHSPMLRQSVLAWLPDDARANYANYTFTGDRPSVWSISQQLADPLTSLQMSGPVTLGQRVLSGVYLATLYKANVNALVEMAQRQSLSNAQYRWETFKRVAWTLLNAALPFLGRTVGTAAWIWQVLDDVQQTLDAADSGDQQRTSAMTDLLLTLAMVLAHHASTRNSPVRRAEEKPIATAIEPPEKPAPQPVSVVQLPDIPSEHPPAQHRQSVATDTTLDLARTLDRFNITPPEELSAPVNDSGLYRHLYRKGNACYAPVGERWFEVAVEDTGEVSIIDSREQPVRSGPALIRNNRGEWFVDTRLRLRGGGLSSQRKALKQQNRARITELKSQLAEFNDGREKARKELTDAHNAMKNSVGDEALLTAQTQFLEQLERRTQDYAAPIEQMKSLSLLETVPNYRASMIEMLGTQLFFNQTWLDQRSPTFAQTLRETLALLEAEETAGGAGDRATYQKMTDLTEGMIGKIEFAQSQFPALSRLGRSAAEVASTYRAKLPAFSLNDLKALQVSLARDVCLKEGNSAGLTDARSAFERLLDTTNLVIQTSQELMLKDSTWAEGDRIEGLNGMLEQFAAIDQSFEDFSLSHKEAVLEQPFKHVRKRISEFQQETEAYLAQLLREQLPVEPRPGPSRPAPASRKRVVKTRFKGTVVGEVRPSASGQPVLLDVKSPMTGKVIATFHEKTPGVWVERVQPKRHPAIQVPELQMQIAQGQTLLEGVETFIRQTEASAKKPGRIPVEIEELFQHKAEQLDKSARTLEQTPTGSNTTTSTTALVTQLSAARDRLYAEGYRIRVEMIKQQPPTAARVEWLSGKNEIDIVPNGERRRLKGPRKDYLQEYEIREAGTGRPLWYAHFHYAGPDSPAEAFTAAHLKLRNQRLMAGAFDLNSASSSQLIAIYRSEISPPLANSLFFSKASNVKKEVGDD</sequence>
<feature type="domain" description="Dermonecrotic toxin N-terminal" evidence="2">
    <location>
        <begin position="380"/>
        <end position="627"/>
    </location>
</feature>